<proteinExistence type="predicted"/>
<dbReference type="Gene3D" id="3.30.750.24">
    <property type="entry name" value="STAS domain"/>
    <property type="match status" value="1"/>
</dbReference>
<dbReference type="AlphaFoldDB" id="A0A417YS39"/>
<evidence type="ECO:0000313" key="3">
    <source>
        <dbReference type="EMBL" id="RHW38117.1"/>
    </source>
</evidence>
<keyword evidence="4" id="KW-1185">Reference proteome</keyword>
<dbReference type="CDD" id="cd07041">
    <property type="entry name" value="STAS_RsbR_RsbS_like"/>
    <property type="match status" value="1"/>
</dbReference>
<dbReference type="EMBL" id="QWEG01000009">
    <property type="protein sequence ID" value="RHW38117.1"/>
    <property type="molecule type" value="Genomic_DNA"/>
</dbReference>
<dbReference type="Proteomes" id="UP000284416">
    <property type="component" value="Unassembled WGS sequence"/>
</dbReference>
<dbReference type="InterPro" id="IPR002645">
    <property type="entry name" value="STAS_dom"/>
</dbReference>
<comment type="caution">
    <text evidence="3">The sequence shown here is derived from an EMBL/GenBank/DDBJ whole genome shotgun (WGS) entry which is preliminary data.</text>
</comment>
<name>A0A417YS39_9BACI</name>
<accession>A0A417YS39</accession>
<dbReference type="InterPro" id="IPR051932">
    <property type="entry name" value="Bact_StressResp_Reg"/>
</dbReference>
<dbReference type="InterPro" id="IPR036513">
    <property type="entry name" value="STAS_dom_sf"/>
</dbReference>
<evidence type="ECO:0000259" key="2">
    <source>
        <dbReference type="PROSITE" id="PS50801"/>
    </source>
</evidence>
<dbReference type="OrthoDB" id="2379721at2"/>
<sequence length="278" mass="31806">MESTYKLGDQISEFISVNREEFKQKLLSEAVDVAAKINDILQTGNIDLLKNAEKLVNYVLLDEKEEMVKFANQEGVVWAEHALTLSFKLEWIQAIRRTLWQFVYHFDKAEDDIIQKEDFYILEKKINDQIDQFLNNFFLSYSTFKDELLNTQRKLVEHLSVPIIPVSPSVSVLPLIGLIDSYRMQTIEEKILVEISNQKVQALVIDLSGIADMEMDVIDQFRKVLNGVNMMGCKGIITGLRPDLVRKMVHAGISFADKAETKGTLQETLKKYLAVEAG</sequence>
<dbReference type="Pfam" id="PF01740">
    <property type="entry name" value="STAS"/>
    <property type="match status" value="1"/>
</dbReference>
<reference evidence="3 4" key="1">
    <citation type="journal article" date="2017" name="Int. J. Syst. Evol. Microbiol.">
        <title>Bacillus notoginsengisoli sp. nov., a novel bacterium isolated from the rhizosphere of Panax notoginseng.</title>
        <authorList>
            <person name="Zhang M.Y."/>
            <person name="Cheng J."/>
            <person name="Cai Y."/>
            <person name="Zhang T.Y."/>
            <person name="Wu Y.Y."/>
            <person name="Manikprabhu D."/>
            <person name="Li W.J."/>
            <person name="Zhang Y.X."/>
        </authorList>
    </citation>
    <scope>NUCLEOTIDE SEQUENCE [LARGE SCALE GENOMIC DNA]</scope>
    <source>
        <strain evidence="3 4">JCM 30743</strain>
    </source>
</reference>
<dbReference type="PROSITE" id="PS50801">
    <property type="entry name" value="STAS"/>
    <property type="match status" value="1"/>
</dbReference>
<dbReference type="PANTHER" id="PTHR33745">
    <property type="entry name" value="RSBT ANTAGONIST PROTEIN RSBS-RELATED"/>
    <property type="match status" value="1"/>
</dbReference>
<evidence type="ECO:0000313" key="4">
    <source>
        <dbReference type="Proteomes" id="UP000284416"/>
    </source>
</evidence>
<feature type="domain" description="STAS" evidence="2">
    <location>
        <begin position="160"/>
        <end position="272"/>
    </location>
</feature>
<keyword evidence="1" id="KW-0597">Phosphoprotein</keyword>
<dbReference type="SUPFAM" id="SSF52091">
    <property type="entry name" value="SpoIIaa-like"/>
    <property type="match status" value="1"/>
</dbReference>
<gene>
    <name evidence="3" type="ORF">D1B31_15180</name>
</gene>
<organism evidence="3 4">
    <name type="scientific">Neobacillus notoginsengisoli</name>
    <dbReference type="NCBI Taxonomy" id="1578198"/>
    <lineage>
        <taxon>Bacteria</taxon>
        <taxon>Bacillati</taxon>
        <taxon>Bacillota</taxon>
        <taxon>Bacilli</taxon>
        <taxon>Bacillales</taxon>
        <taxon>Bacillaceae</taxon>
        <taxon>Neobacillus</taxon>
    </lineage>
</organism>
<dbReference type="RefSeq" id="WP_118921856.1">
    <property type="nucleotide sequence ID" value="NZ_QWEG01000009.1"/>
</dbReference>
<evidence type="ECO:0000256" key="1">
    <source>
        <dbReference type="ARBA" id="ARBA00022553"/>
    </source>
</evidence>
<dbReference type="PANTHER" id="PTHR33745:SF3">
    <property type="entry name" value="RSBT CO-ANTAGONIST PROTEIN RSBRC"/>
    <property type="match status" value="1"/>
</dbReference>
<protein>
    <submittedName>
        <fullName evidence="3">STAS domain-containing protein</fullName>
    </submittedName>
</protein>